<dbReference type="GO" id="GO:0005737">
    <property type="term" value="C:cytoplasm"/>
    <property type="evidence" value="ECO:0007669"/>
    <property type="project" value="UniProtKB-SubCell"/>
</dbReference>
<evidence type="ECO:0000313" key="13">
    <source>
        <dbReference type="EMBL" id="EMS59797.1"/>
    </source>
</evidence>
<feature type="region of interest" description="Disordered" evidence="10">
    <location>
        <begin position="1"/>
        <end position="32"/>
    </location>
</feature>
<dbReference type="PANTHER" id="PTHR31169:SF31">
    <property type="entry name" value="ZINC-FINGER DOMAIN-CONTAINING PROTEIN"/>
    <property type="match status" value="1"/>
</dbReference>
<organism evidence="13">
    <name type="scientific">Triticum urartu</name>
    <name type="common">Red wild einkorn</name>
    <name type="synonym">Crithodium urartu</name>
    <dbReference type="NCBI Taxonomy" id="4572"/>
    <lineage>
        <taxon>Eukaryota</taxon>
        <taxon>Viridiplantae</taxon>
        <taxon>Streptophyta</taxon>
        <taxon>Embryophyta</taxon>
        <taxon>Tracheophyta</taxon>
        <taxon>Spermatophyta</taxon>
        <taxon>Magnoliopsida</taxon>
        <taxon>Liliopsida</taxon>
        <taxon>Poales</taxon>
        <taxon>Poaceae</taxon>
        <taxon>BOP clade</taxon>
        <taxon>Pooideae</taxon>
        <taxon>Triticodae</taxon>
        <taxon>Triticeae</taxon>
        <taxon>Triticinae</taxon>
        <taxon>Triticum</taxon>
    </lineage>
</organism>
<evidence type="ECO:0000259" key="12">
    <source>
        <dbReference type="Pfam" id="PF15612"/>
    </source>
</evidence>
<dbReference type="GO" id="GO:0006355">
    <property type="term" value="P:regulation of DNA-templated transcription"/>
    <property type="evidence" value="ECO:0007669"/>
    <property type="project" value="InterPro"/>
</dbReference>
<gene>
    <name evidence="13" type="ORF">TRIUR3_29224</name>
</gene>
<dbReference type="InterPro" id="IPR028942">
    <property type="entry name" value="WHIM1_dom"/>
</dbReference>
<dbReference type="OMA" id="TRICDAR"/>
<dbReference type="InterPro" id="IPR018866">
    <property type="entry name" value="Znf-4CXXC_R1"/>
</dbReference>
<dbReference type="Pfam" id="PF15612">
    <property type="entry name" value="WHIM1"/>
    <property type="match status" value="1"/>
</dbReference>
<protein>
    <recommendedName>
        <fullName evidence="14">DDT domain-containing protein</fullName>
    </recommendedName>
</protein>
<evidence type="ECO:0000256" key="8">
    <source>
        <dbReference type="ARBA" id="ARBA00023163"/>
    </source>
</evidence>
<evidence type="ECO:0000256" key="3">
    <source>
        <dbReference type="ARBA" id="ARBA00022490"/>
    </source>
</evidence>
<feature type="domain" description="Zinc-finger" evidence="11">
    <location>
        <begin position="56"/>
        <end position="120"/>
    </location>
</feature>
<keyword evidence="3" id="KW-0963">Cytoplasm</keyword>
<reference evidence="13" key="1">
    <citation type="journal article" date="2013" name="Nature">
        <title>Draft genome of the wheat A-genome progenitor Triticum urartu.</title>
        <authorList>
            <person name="Ling H.Q."/>
            <person name="Zhao S."/>
            <person name="Liu D."/>
            <person name="Wang J."/>
            <person name="Sun H."/>
            <person name="Zhang C."/>
            <person name="Fan H."/>
            <person name="Li D."/>
            <person name="Dong L."/>
            <person name="Tao Y."/>
            <person name="Gao C."/>
            <person name="Wu H."/>
            <person name="Li Y."/>
            <person name="Cui Y."/>
            <person name="Guo X."/>
            <person name="Zheng S."/>
            <person name="Wang B."/>
            <person name="Yu K."/>
            <person name="Liang Q."/>
            <person name="Yang W."/>
            <person name="Lou X."/>
            <person name="Chen J."/>
            <person name="Feng M."/>
            <person name="Jian J."/>
            <person name="Zhang X."/>
            <person name="Luo G."/>
            <person name="Jiang Y."/>
            <person name="Liu J."/>
            <person name="Wang Z."/>
            <person name="Sha Y."/>
            <person name="Zhang B."/>
            <person name="Wu H."/>
            <person name="Tang D."/>
            <person name="Shen Q."/>
            <person name="Xue P."/>
            <person name="Zou S."/>
            <person name="Wang X."/>
            <person name="Liu X."/>
            <person name="Wang F."/>
            <person name="Yang Y."/>
            <person name="An X."/>
            <person name="Dong Z."/>
            <person name="Zhang K."/>
            <person name="Zhang X."/>
            <person name="Luo M.C."/>
            <person name="Dvorak J."/>
            <person name="Tong Y."/>
            <person name="Wang J."/>
            <person name="Yang H."/>
            <person name="Li Z."/>
            <person name="Wang D."/>
            <person name="Zhang A."/>
            <person name="Wang J."/>
        </authorList>
    </citation>
    <scope>NUCLEOTIDE SEQUENCE</scope>
</reference>
<dbReference type="EMBL" id="KD116626">
    <property type="protein sequence ID" value="EMS59797.1"/>
    <property type="molecule type" value="Genomic_DNA"/>
</dbReference>
<name>M7ZI80_TRIUA</name>
<dbReference type="PANTHER" id="PTHR31169">
    <property type="entry name" value="OS05G0300700 PROTEIN"/>
    <property type="match status" value="1"/>
</dbReference>
<dbReference type="AlphaFoldDB" id="M7ZI80"/>
<keyword evidence="5" id="KW-0597">Phosphoprotein</keyword>
<keyword evidence="4" id="KW-1017">Isopeptide bond</keyword>
<proteinExistence type="predicted"/>
<feature type="region of interest" description="Disordered" evidence="10">
    <location>
        <begin position="197"/>
        <end position="228"/>
    </location>
</feature>
<dbReference type="STRING" id="4572.M7ZI80"/>
<evidence type="ECO:0000256" key="10">
    <source>
        <dbReference type="SAM" id="MobiDB-lite"/>
    </source>
</evidence>
<evidence type="ECO:0000256" key="5">
    <source>
        <dbReference type="ARBA" id="ARBA00022553"/>
    </source>
</evidence>
<dbReference type="GO" id="GO:0005634">
    <property type="term" value="C:nucleus"/>
    <property type="evidence" value="ECO:0007669"/>
    <property type="project" value="UniProtKB-SubCell"/>
</dbReference>
<evidence type="ECO:0008006" key="14">
    <source>
        <dbReference type="Google" id="ProtNLM"/>
    </source>
</evidence>
<dbReference type="Pfam" id="PF10497">
    <property type="entry name" value="zf-4CXXC_R1"/>
    <property type="match status" value="1"/>
</dbReference>
<keyword evidence="7" id="KW-0805">Transcription regulation</keyword>
<evidence type="ECO:0000256" key="4">
    <source>
        <dbReference type="ARBA" id="ARBA00022499"/>
    </source>
</evidence>
<evidence type="ECO:0000256" key="6">
    <source>
        <dbReference type="ARBA" id="ARBA00022843"/>
    </source>
</evidence>
<dbReference type="eggNOG" id="ENOG502QU1W">
    <property type="taxonomic scope" value="Eukaryota"/>
</dbReference>
<feature type="domain" description="WHIM1" evidence="12">
    <location>
        <begin position="519"/>
        <end position="558"/>
    </location>
</feature>
<evidence type="ECO:0000259" key="11">
    <source>
        <dbReference type="Pfam" id="PF10497"/>
    </source>
</evidence>
<sequence length="744" mass="81756">MAKKGAGGEESVVVPGQTEEAKQGPPRKRNPCPGIRCVGGRVFDTGNGKATHPGRALRYGENAEDMTKEAGWTCPKCRGICNCSFCSLVLFDRKKKGETPTGILAHAAKASGHSSVHDLLIKGSDMVVAAQTLSSLPKKIKKERKEGSLKRALGTDDATGGLFAEGDENIKTDLNALPSVPIKKKLKKIKKEHKEGNIKKVPGTGDATDGLLTEGDENTNTDLNAFPSVPTNKELKKIKKVERKKGNIKKALGTDDGTDGLLAEGGENARTDLNAVPSVHTDKELKKIKKERKKGNIKRALGTDDGTDGLLAQGDDNTGTDLNALPPVPISKKLKKGNHMVNDMTADEKCPVEIKGELHIRNESTDVPETKIELPIGTPVTDIAGAELEVDDVGSALQFHEFCRTFAERHELSYGLKKIFLCCISFYVDARQLHFKTIGDQDVLKIRKGQPEKILQVITGGGRIGREVPSVVADLHISLLSVIQEDREENPSDYSRNGDAWIIDTGKYISESTVISKELPLDCLSQGVLGYKKLSPSLKLHVLNFLCDEALSTTTLKNWVLKQHESATERKVAAREKFRAVKEKEKELKEKLTIKMAKPRFLRNGAEINSLVSQIKEAYEDKKAVIDGTELCELIIFCYLSIMATSEEKLGGLVRKKPVRIDEGVAYWKLDGYCDKTAIMRQEFDATENTDKWFMFTEEEEKVIKGHVAPRPQLKRKNKKHTLAGHNALPISSSMKTQTPVSAV</sequence>
<keyword evidence="8" id="KW-0804">Transcription</keyword>
<evidence type="ECO:0000256" key="9">
    <source>
        <dbReference type="ARBA" id="ARBA00023242"/>
    </source>
</evidence>
<evidence type="ECO:0000256" key="1">
    <source>
        <dbReference type="ARBA" id="ARBA00004123"/>
    </source>
</evidence>
<keyword evidence="9" id="KW-0539">Nucleus</keyword>
<evidence type="ECO:0000256" key="7">
    <source>
        <dbReference type="ARBA" id="ARBA00023015"/>
    </source>
</evidence>
<dbReference type="InterPro" id="IPR040221">
    <property type="entry name" value="CDCA7/CDA7L"/>
</dbReference>
<accession>M7ZI80</accession>
<evidence type="ECO:0000256" key="2">
    <source>
        <dbReference type="ARBA" id="ARBA00004496"/>
    </source>
</evidence>
<comment type="subcellular location">
    <subcellularLocation>
        <location evidence="2">Cytoplasm</location>
    </subcellularLocation>
    <subcellularLocation>
        <location evidence="1">Nucleus</location>
    </subcellularLocation>
</comment>
<keyword evidence="6" id="KW-0832">Ubl conjugation</keyword>